<sequence>MLRLSTEIALGLSVLIATLCLNNHYHGFPPGHSFRAIMSTSPEPEQQFMSLDEYITLCADLHNTLLTKSVYSDSPPPETSTDLIQRYESYRANPPYNDHPNAPSLDLLSPLATLLSRLRTTIRSPAANPIPLTPLLYQPMPEWFFPPLFENDFNTASSPFLLLYPQRDPFESHSDGGLFVDIYTLCGIWRRADSGSPLPPPEDWLPLDSLLKLELSRWESGRYVNDSTAEDGLKVEKWVPVPFTVPAYYPNLQVAEAISEWERLLSAIESKMPPPTPGVTSDRQRGEPLRHEAMEGLRLSHFAEQFLGLARRPKGWTFVAPGIGTFSEESLREAYSVEREDAFRRTFTNPEGGEDWVTLLIPNVVVESVPADVSHVPDFDISSFDKPYGFGKVTVGRRPGLYTTFAEEQDGDLVQLVCPSGRTNAGVFSGLCPWGPSRPPRLAEMLGHWANLVENEVWAVNDDGVKEDAGWFDSYMELANLNWDDISW</sequence>
<comment type="caution">
    <text evidence="2">The sequence shown here is derived from an EMBL/GenBank/DDBJ whole genome shotgun (WGS) entry which is preliminary data.</text>
</comment>
<name>A0AAN6Q5C4_9PEZI</name>
<keyword evidence="3" id="KW-1185">Reference proteome</keyword>
<accession>A0AAN6Q5C4</accession>
<feature type="signal peptide" evidence="1">
    <location>
        <begin position="1"/>
        <end position="20"/>
    </location>
</feature>
<reference evidence="2" key="1">
    <citation type="journal article" date="2023" name="Mol. Phylogenet. Evol.">
        <title>Genome-scale phylogeny and comparative genomics of the fungal order Sordariales.</title>
        <authorList>
            <person name="Hensen N."/>
            <person name="Bonometti L."/>
            <person name="Westerberg I."/>
            <person name="Brannstrom I.O."/>
            <person name="Guillou S."/>
            <person name="Cros-Aarteil S."/>
            <person name="Calhoun S."/>
            <person name="Haridas S."/>
            <person name="Kuo A."/>
            <person name="Mondo S."/>
            <person name="Pangilinan J."/>
            <person name="Riley R."/>
            <person name="LaButti K."/>
            <person name="Andreopoulos B."/>
            <person name="Lipzen A."/>
            <person name="Chen C."/>
            <person name="Yan M."/>
            <person name="Daum C."/>
            <person name="Ng V."/>
            <person name="Clum A."/>
            <person name="Steindorff A."/>
            <person name="Ohm R.A."/>
            <person name="Martin F."/>
            <person name="Silar P."/>
            <person name="Natvig D.O."/>
            <person name="Lalanne C."/>
            <person name="Gautier V."/>
            <person name="Ament-Velasquez S.L."/>
            <person name="Kruys A."/>
            <person name="Hutchinson M.I."/>
            <person name="Powell A.J."/>
            <person name="Barry K."/>
            <person name="Miller A.N."/>
            <person name="Grigoriev I.V."/>
            <person name="Debuchy R."/>
            <person name="Gladieux P."/>
            <person name="Hiltunen Thoren M."/>
            <person name="Johannesson H."/>
        </authorList>
    </citation>
    <scope>NUCLEOTIDE SEQUENCE</scope>
    <source>
        <strain evidence="2">CBS 757.83</strain>
    </source>
</reference>
<protein>
    <submittedName>
        <fullName evidence="2">Uncharacterized protein</fullName>
    </submittedName>
</protein>
<proteinExistence type="predicted"/>
<evidence type="ECO:0000313" key="3">
    <source>
        <dbReference type="Proteomes" id="UP001305647"/>
    </source>
</evidence>
<dbReference type="AlphaFoldDB" id="A0AAN6Q5C4"/>
<feature type="chain" id="PRO_5042983208" evidence="1">
    <location>
        <begin position="21"/>
        <end position="488"/>
    </location>
</feature>
<evidence type="ECO:0000256" key="1">
    <source>
        <dbReference type="SAM" id="SignalP"/>
    </source>
</evidence>
<gene>
    <name evidence="2" type="ORF">N658DRAFT_465544</name>
</gene>
<dbReference type="EMBL" id="MU863627">
    <property type="protein sequence ID" value="KAK4103863.1"/>
    <property type="molecule type" value="Genomic_DNA"/>
</dbReference>
<dbReference type="Proteomes" id="UP001305647">
    <property type="component" value="Unassembled WGS sequence"/>
</dbReference>
<organism evidence="2 3">
    <name type="scientific">Parathielavia hyrcaniae</name>
    <dbReference type="NCBI Taxonomy" id="113614"/>
    <lineage>
        <taxon>Eukaryota</taxon>
        <taxon>Fungi</taxon>
        <taxon>Dikarya</taxon>
        <taxon>Ascomycota</taxon>
        <taxon>Pezizomycotina</taxon>
        <taxon>Sordariomycetes</taxon>
        <taxon>Sordariomycetidae</taxon>
        <taxon>Sordariales</taxon>
        <taxon>Chaetomiaceae</taxon>
        <taxon>Parathielavia</taxon>
    </lineage>
</organism>
<keyword evidence="1" id="KW-0732">Signal</keyword>
<reference evidence="2" key="2">
    <citation type="submission" date="2023-05" db="EMBL/GenBank/DDBJ databases">
        <authorList>
            <consortium name="Lawrence Berkeley National Laboratory"/>
            <person name="Steindorff A."/>
            <person name="Hensen N."/>
            <person name="Bonometti L."/>
            <person name="Westerberg I."/>
            <person name="Brannstrom I.O."/>
            <person name="Guillou S."/>
            <person name="Cros-Aarteil S."/>
            <person name="Calhoun S."/>
            <person name="Haridas S."/>
            <person name="Kuo A."/>
            <person name="Mondo S."/>
            <person name="Pangilinan J."/>
            <person name="Riley R."/>
            <person name="Labutti K."/>
            <person name="Andreopoulos B."/>
            <person name="Lipzen A."/>
            <person name="Chen C."/>
            <person name="Yanf M."/>
            <person name="Daum C."/>
            <person name="Ng V."/>
            <person name="Clum A."/>
            <person name="Ohm R."/>
            <person name="Martin F."/>
            <person name="Silar P."/>
            <person name="Natvig D."/>
            <person name="Lalanne C."/>
            <person name="Gautier V."/>
            <person name="Ament-Velasquez S.L."/>
            <person name="Kruys A."/>
            <person name="Hutchinson M.I."/>
            <person name="Powell A.J."/>
            <person name="Barry K."/>
            <person name="Miller A.N."/>
            <person name="Grigoriev I.V."/>
            <person name="Debuchy R."/>
            <person name="Gladieux P."/>
            <person name="Thoren M.H."/>
            <person name="Johannesson H."/>
        </authorList>
    </citation>
    <scope>NUCLEOTIDE SEQUENCE</scope>
    <source>
        <strain evidence="2">CBS 757.83</strain>
    </source>
</reference>
<evidence type="ECO:0000313" key="2">
    <source>
        <dbReference type="EMBL" id="KAK4103863.1"/>
    </source>
</evidence>